<name>A0ABV7EYK7_9BURK</name>
<accession>A0ABV7EYK7</accession>
<evidence type="ECO:0000313" key="2">
    <source>
        <dbReference type="Proteomes" id="UP001595530"/>
    </source>
</evidence>
<dbReference type="Proteomes" id="UP001595530">
    <property type="component" value="Unassembled WGS sequence"/>
</dbReference>
<proteinExistence type="predicted"/>
<dbReference type="EMBL" id="JBHRTP010000007">
    <property type="protein sequence ID" value="MFC3106855.1"/>
    <property type="molecule type" value="Genomic_DNA"/>
</dbReference>
<dbReference type="RefSeq" id="WP_390322625.1">
    <property type="nucleotide sequence ID" value="NZ_JBHRTP010000007.1"/>
</dbReference>
<comment type="caution">
    <text evidence="1">The sequence shown here is derived from an EMBL/GenBank/DDBJ whole genome shotgun (WGS) entry which is preliminary data.</text>
</comment>
<keyword evidence="2" id="KW-1185">Reference proteome</keyword>
<evidence type="ECO:0000313" key="1">
    <source>
        <dbReference type="EMBL" id="MFC3106855.1"/>
    </source>
</evidence>
<organism evidence="1 2">
    <name type="scientific">Undibacterium arcticum</name>
    <dbReference type="NCBI Taxonomy" id="1762892"/>
    <lineage>
        <taxon>Bacteria</taxon>
        <taxon>Pseudomonadati</taxon>
        <taxon>Pseudomonadota</taxon>
        <taxon>Betaproteobacteria</taxon>
        <taxon>Burkholderiales</taxon>
        <taxon>Oxalobacteraceae</taxon>
        <taxon>Undibacterium</taxon>
    </lineage>
</organism>
<reference evidence="2" key="1">
    <citation type="journal article" date="2019" name="Int. J. Syst. Evol. Microbiol.">
        <title>The Global Catalogue of Microorganisms (GCM) 10K type strain sequencing project: providing services to taxonomists for standard genome sequencing and annotation.</title>
        <authorList>
            <consortium name="The Broad Institute Genomics Platform"/>
            <consortium name="The Broad Institute Genome Sequencing Center for Infectious Disease"/>
            <person name="Wu L."/>
            <person name="Ma J."/>
        </authorList>
    </citation>
    <scope>NUCLEOTIDE SEQUENCE [LARGE SCALE GENOMIC DNA]</scope>
    <source>
        <strain evidence="2">KCTC 42986</strain>
    </source>
</reference>
<sequence>MKSTLMIQDLSLDKELDGREMSAVRGGFNATNIGSFNQAAIQRGGFASPNTQVGVFTPVVTNTDVNLTSLTNVLGNMHAGVAQI</sequence>
<protein>
    <submittedName>
        <fullName evidence="1">Uncharacterized protein</fullName>
    </submittedName>
</protein>
<gene>
    <name evidence="1" type="ORF">ACFOFO_02585</name>
</gene>